<name>A0A0A8YQ27_ARUDO</name>
<evidence type="ECO:0000313" key="1">
    <source>
        <dbReference type="EMBL" id="JAD28874.1"/>
    </source>
</evidence>
<proteinExistence type="predicted"/>
<sequence length="18" mass="2073">MFLSQKVYRTVGDSAKSR</sequence>
<dbReference type="EMBL" id="GBRH01269021">
    <property type="protein sequence ID" value="JAD28874.1"/>
    <property type="molecule type" value="Transcribed_RNA"/>
</dbReference>
<protein>
    <submittedName>
        <fullName evidence="1">Uncharacterized protein</fullName>
    </submittedName>
</protein>
<reference evidence="1" key="1">
    <citation type="submission" date="2014-09" db="EMBL/GenBank/DDBJ databases">
        <authorList>
            <person name="Magalhaes I.L.F."/>
            <person name="Oliveira U."/>
            <person name="Santos F.R."/>
            <person name="Vidigal T.H.D.A."/>
            <person name="Brescovit A.D."/>
            <person name="Santos A.J."/>
        </authorList>
    </citation>
    <scope>NUCLEOTIDE SEQUENCE</scope>
    <source>
        <tissue evidence="1">Shoot tissue taken approximately 20 cm above the soil surface</tissue>
    </source>
</reference>
<dbReference type="AlphaFoldDB" id="A0A0A8YQ27"/>
<accession>A0A0A8YQ27</accession>
<organism evidence="1">
    <name type="scientific">Arundo donax</name>
    <name type="common">Giant reed</name>
    <name type="synonym">Donax arundinaceus</name>
    <dbReference type="NCBI Taxonomy" id="35708"/>
    <lineage>
        <taxon>Eukaryota</taxon>
        <taxon>Viridiplantae</taxon>
        <taxon>Streptophyta</taxon>
        <taxon>Embryophyta</taxon>
        <taxon>Tracheophyta</taxon>
        <taxon>Spermatophyta</taxon>
        <taxon>Magnoliopsida</taxon>
        <taxon>Liliopsida</taxon>
        <taxon>Poales</taxon>
        <taxon>Poaceae</taxon>
        <taxon>PACMAD clade</taxon>
        <taxon>Arundinoideae</taxon>
        <taxon>Arundineae</taxon>
        <taxon>Arundo</taxon>
    </lineage>
</organism>
<reference evidence="1" key="2">
    <citation type="journal article" date="2015" name="Data Brief">
        <title>Shoot transcriptome of the giant reed, Arundo donax.</title>
        <authorList>
            <person name="Barrero R.A."/>
            <person name="Guerrero F.D."/>
            <person name="Moolhuijzen P."/>
            <person name="Goolsby J.A."/>
            <person name="Tidwell J."/>
            <person name="Bellgard S.E."/>
            <person name="Bellgard M.I."/>
        </authorList>
    </citation>
    <scope>NUCLEOTIDE SEQUENCE</scope>
    <source>
        <tissue evidence="1">Shoot tissue taken approximately 20 cm above the soil surface</tissue>
    </source>
</reference>